<dbReference type="InterPro" id="IPR001387">
    <property type="entry name" value="Cro/C1-type_HTH"/>
</dbReference>
<dbReference type="Pfam" id="PF01381">
    <property type="entry name" value="HTH_3"/>
    <property type="match status" value="1"/>
</dbReference>
<dbReference type="Gene3D" id="1.10.260.40">
    <property type="entry name" value="lambda repressor-like DNA-binding domains"/>
    <property type="match status" value="1"/>
</dbReference>
<feature type="domain" description="HTH cro/C1-type" evidence="2">
    <location>
        <begin position="79"/>
        <end position="133"/>
    </location>
</feature>
<sequence>MQVIRFVGATARLETSAGAVPMWVITRDGSNATDRRPIPPGWRDVRDRARELEADPKRRQGLIDARKRLAPVLSVPGTLTFLRLERGLSRRNLATLSAIPEAVLARLEAGTEDPRLSVCRRLAQALDRSLAEIVAVIAAGGPWEREPDRPIDNEPAAASRADAAGAGVPPGKRP</sequence>
<organism evidence="3 4">
    <name type="scientific">Aromatoleum evansii</name>
    <name type="common">Azoarcus evansii</name>
    <dbReference type="NCBI Taxonomy" id="59406"/>
    <lineage>
        <taxon>Bacteria</taxon>
        <taxon>Pseudomonadati</taxon>
        <taxon>Pseudomonadota</taxon>
        <taxon>Betaproteobacteria</taxon>
        <taxon>Rhodocyclales</taxon>
        <taxon>Rhodocyclaceae</taxon>
        <taxon>Aromatoleum</taxon>
    </lineage>
</organism>
<keyword evidence="4" id="KW-1185">Reference proteome</keyword>
<reference evidence="3 4" key="1">
    <citation type="submission" date="2023-12" db="EMBL/GenBank/DDBJ databases">
        <title>A. evansii MAY27, complete genome.</title>
        <authorList>
            <person name="Wang Y."/>
        </authorList>
    </citation>
    <scope>NUCLEOTIDE SEQUENCE [LARGE SCALE GENOMIC DNA]</scope>
    <source>
        <strain evidence="3 4">MAY27</strain>
    </source>
</reference>
<dbReference type="EMBL" id="CP141259">
    <property type="protein sequence ID" value="WRL44214.1"/>
    <property type="molecule type" value="Genomic_DNA"/>
</dbReference>
<evidence type="ECO:0000259" key="2">
    <source>
        <dbReference type="PROSITE" id="PS50943"/>
    </source>
</evidence>
<feature type="compositionally biased region" description="Low complexity" evidence="1">
    <location>
        <begin position="156"/>
        <end position="166"/>
    </location>
</feature>
<dbReference type="RefSeq" id="WP_407277668.1">
    <property type="nucleotide sequence ID" value="NZ_CP141259.1"/>
</dbReference>
<dbReference type="CDD" id="cd00093">
    <property type="entry name" value="HTH_XRE"/>
    <property type="match status" value="1"/>
</dbReference>
<evidence type="ECO:0000313" key="4">
    <source>
        <dbReference type="Proteomes" id="UP001626593"/>
    </source>
</evidence>
<dbReference type="Proteomes" id="UP001626593">
    <property type="component" value="Chromosome"/>
</dbReference>
<dbReference type="SUPFAM" id="SSF47413">
    <property type="entry name" value="lambda repressor-like DNA-binding domains"/>
    <property type="match status" value="1"/>
</dbReference>
<feature type="region of interest" description="Disordered" evidence="1">
    <location>
        <begin position="143"/>
        <end position="174"/>
    </location>
</feature>
<dbReference type="InterPro" id="IPR010982">
    <property type="entry name" value="Lambda_DNA-bd_dom_sf"/>
</dbReference>
<gene>
    <name evidence="3" type="ORF">U5817_13445</name>
</gene>
<dbReference type="SMART" id="SM00530">
    <property type="entry name" value="HTH_XRE"/>
    <property type="match status" value="1"/>
</dbReference>
<name>A0ABZ1AFY6_AROEV</name>
<accession>A0ABZ1AFY6</accession>
<proteinExistence type="predicted"/>
<evidence type="ECO:0000313" key="3">
    <source>
        <dbReference type="EMBL" id="WRL44214.1"/>
    </source>
</evidence>
<feature type="compositionally biased region" description="Basic and acidic residues" evidence="1">
    <location>
        <begin position="143"/>
        <end position="152"/>
    </location>
</feature>
<dbReference type="PROSITE" id="PS50943">
    <property type="entry name" value="HTH_CROC1"/>
    <property type="match status" value="1"/>
</dbReference>
<evidence type="ECO:0000256" key="1">
    <source>
        <dbReference type="SAM" id="MobiDB-lite"/>
    </source>
</evidence>
<protein>
    <submittedName>
        <fullName evidence="3">Helix-turn-helix transcriptional regulator</fullName>
    </submittedName>
</protein>